<dbReference type="EnsemblMetazoa" id="BGLB018225-RD">
    <property type="protein sequence ID" value="BGLB018225-PD"/>
    <property type="gene ID" value="BGLB018225"/>
</dbReference>
<dbReference type="GO" id="GO:0005524">
    <property type="term" value="F:ATP binding"/>
    <property type="evidence" value="ECO:0007669"/>
    <property type="project" value="UniProtKB-UniRule"/>
</dbReference>
<protein>
    <recommendedName>
        <fullName evidence="4">non-specific serine/threonine protein kinase</fullName>
        <ecNumber evidence="4">2.7.11.1</ecNumber>
    </recommendedName>
</protein>
<dbReference type="AlphaFoldDB" id="A0A2C9KEK2"/>
<comment type="subcellular location">
    <subcellularLocation>
        <location evidence="2">Cytoplasm</location>
    </subcellularLocation>
</comment>
<dbReference type="Gene3D" id="3.30.200.20">
    <property type="entry name" value="Phosphorylase Kinase, domain 1"/>
    <property type="match status" value="1"/>
</dbReference>
<evidence type="ECO:0000256" key="8">
    <source>
        <dbReference type="ARBA" id="ARBA00022679"/>
    </source>
</evidence>
<dbReference type="RefSeq" id="XP_013069762.2">
    <property type="nucleotide sequence ID" value="XM_013214308.2"/>
</dbReference>
<dbReference type="InterPro" id="IPR017441">
    <property type="entry name" value="Protein_kinase_ATP_BS"/>
</dbReference>
<dbReference type="OrthoDB" id="8693905at2759"/>
<evidence type="ECO:0000256" key="17">
    <source>
        <dbReference type="SAM" id="Coils"/>
    </source>
</evidence>
<feature type="region of interest" description="Disordered" evidence="18">
    <location>
        <begin position="349"/>
        <end position="374"/>
    </location>
</feature>
<dbReference type="VEuPathDB" id="VectorBase:BGLB018225"/>
<keyword evidence="12 16" id="KW-0067">ATP-binding</keyword>
<dbReference type="InterPro" id="IPR050629">
    <property type="entry name" value="STE20/SPS1-PAK"/>
</dbReference>
<evidence type="ECO:0000256" key="11">
    <source>
        <dbReference type="ARBA" id="ARBA00022777"/>
    </source>
</evidence>
<keyword evidence="6" id="KW-0723">Serine/threonine-protein kinase</keyword>
<dbReference type="InterPro" id="IPR011009">
    <property type="entry name" value="Kinase-like_dom_sf"/>
</dbReference>
<comment type="cofactor">
    <cofactor evidence="1">
        <name>Mg(2+)</name>
        <dbReference type="ChEBI" id="CHEBI:18420"/>
    </cofactor>
</comment>
<proteinExistence type="inferred from homology"/>
<name>A0A2C9KEK2_BIOGL</name>
<keyword evidence="5" id="KW-0963">Cytoplasm</keyword>
<keyword evidence="9" id="KW-0479">Metal-binding</keyword>
<evidence type="ECO:0000313" key="21">
    <source>
        <dbReference type="Proteomes" id="UP000076420"/>
    </source>
</evidence>
<dbReference type="PANTHER" id="PTHR48012:SF10">
    <property type="entry name" value="FI20177P1"/>
    <property type="match status" value="1"/>
</dbReference>
<evidence type="ECO:0000256" key="6">
    <source>
        <dbReference type="ARBA" id="ARBA00022527"/>
    </source>
</evidence>
<evidence type="ECO:0000256" key="7">
    <source>
        <dbReference type="ARBA" id="ARBA00022553"/>
    </source>
</evidence>
<dbReference type="Pfam" id="PF20929">
    <property type="entry name" value="PDCD10_N"/>
    <property type="match status" value="1"/>
</dbReference>
<dbReference type="Gene3D" id="1.10.12.70">
    <property type="match status" value="1"/>
</dbReference>
<dbReference type="InterPro" id="IPR046409">
    <property type="entry name" value="PDC10_dimerisation_sf"/>
</dbReference>
<accession>A0A2C9KEK2</accession>
<dbReference type="PROSITE" id="PS00107">
    <property type="entry name" value="PROTEIN_KINASE_ATP"/>
    <property type="match status" value="1"/>
</dbReference>
<comment type="catalytic activity">
    <reaction evidence="15">
        <text>L-seryl-[protein] + ATP = O-phospho-L-seryl-[protein] + ADP + H(+)</text>
        <dbReference type="Rhea" id="RHEA:17989"/>
        <dbReference type="Rhea" id="RHEA-COMP:9863"/>
        <dbReference type="Rhea" id="RHEA-COMP:11604"/>
        <dbReference type="ChEBI" id="CHEBI:15378"/>
        <dbReference type="ChEBI" id="CHEBI:29999"/>
        <dbReference type="ChEBI" id="CHEBI:30616"/>
        <dbReference type="ChEBI" id="CHEBI:83421"/>
        <dbReference type="ChEBI" id="CHEBI:456216"/>
        <dbReference type="EC" id="2.7.11.1"/>
    </reaction>
</comment>
<feature type="compositionally biased region" description="Low complexity" evidence="18">
    <location>
        <begin position="506"/>
        <end position="528"/>
    </location>
</feature>
<dbReference type="STRING" id="6526.A0A2C9KEK2"/>
<keyword evidence="8" id="KW-0808">Transferase</keyword>
<comment type="similarity">
    <text evidence="3">Belongs to the protein kinase superfamily. STE Ser/Thr protein kinase family. STE20 subfamily.</text>
</comment>
<dbReference type="SMART" id="SM00220">
    <property type="entry name" value="S_TKc"/>
    <property type="match status" value="1"/>
</dbReference>
<keyword evidence="10 16" id="KW-0547">Nucleotide-binding</keyword>
<evidence type="ECO:0000256" key="4">
    <source>
        <dbReference type="ARBA" id="ARBA00012513"/>
    </source>
</evidence>
<keyword evidence="17" id="KW-0175">Coiled coil</keyword>
<evidence type="ECO:0000256" key="12">
    <source>
        <dbReference type="ARBA" id="ARBA00022840"/>
    </source>
</evidence>
<evidence type="ECO:0000256" key="13">
    <source>
        <dbReference type="ARBA" id="ARBA00022842"/>
    </source>
</evidence>
<dbReference type="RefSeq" id="XP_013069761.2">
    <property type="nucleotide sequence ID" value="XM_013214307.2"/>
</dbReference>
<dbReference type="Pfam" id="PF00069">
    <property type="entry name" value="Pkinase"/>
    <property type="match status" value="1"/>
</dbReference>
<dbReference type="KEGG" id="bgt:106057204"/>
<feature type="compositionally biased region" description="Basic and acidic residues" evidence="18">
    <location>
        <begin position="624"/>
        <end position="638"/>
    </location>
</feature>
<keyword evidence="11" id="KW-0418">Kinase</keyword>
<dbReference type="CDD" id="cd06609">
    <property type="entry name" value="STKc_MST3_like"/>
    <property type="match status" value="1"/>
</dbReference>
<feature type="domain" description="Protein kinase" evidence="19">
    <location>
        <begin position="43"/>
        <end position="293"/>
    </location>
</feature>
<dbReference type="GO" id="GO:0004674">
    <property type="term" value="F:protein serine/threonine kinase activity"/>
    <property type="evidence" value="ECO:0007669"/>
    <property type="project" value="UniProtKB-KW"/>
</dbReference>
<evidence type="ECO:0000256" key="3">
    <source>
        <dbReference type="ARBA" id="ARBA00008874"/>
    </source>
</evidence>
<evidence type="ECO:0000256" key="9">
    <source>
        <dbReference type="ARBA" id="ARBA00022723"/>
    </source>
</evidence>
<keyword evidence="13" id="KW-0460">Magnesium</keyword>
<evidence type="ECO:0000313" key="20">
    <source>
        <dbReference type="EnsemblMetazoa" id="BGLB018225-PD"/>
    </source>
</evidence>
<dbReference type="GO" id="GO:0005737">
    <property type="term" value="C:cytoplasm"/>
    <property type="evidence" value="ECO:0007669"/>
    <property type="project" value="UniProtKB-SubCell"/>
</dbReference>
<dbReference type="EnsemblMetazoa" id="BGLB018225-RC">
    <property type="protein sequence ID" value="BGLB018225-PC"/>
    <property type="gene ID" value="BGLB018225"/>
</dbReference>
<feature type="region of interest" description="Disordered" evidence="18">
    <location>
        <begin position="313"/>
        <end position="333"/>
    </location>
</feature>
<dbReference type="PANTHER" id="PTHR48012">
    <property type="entry name" value="STERILE20-LIKE KINASE, ISOFORM B-RELATED"/>
    <property type="match status" value="1"/>
</dbReference>
<evidence type="ECO:0000256" key="1">
    <source>
        <dbReference type="ARBA" id="ARBA00001946"/>
    </source>
</evidence>
<evidence type="ECO:0000256" key="2">
    <source>
        <dbReference type="ARBA" id="ARBA00004496"/>
    </source>
</evidence>
<feature type="region of interest" description="Disordered" evidence="18">
    <location>
        <begin position="614"/>
        <end position="638"/>
    </location>
</feature>
<dbReference type="FunFam" id="1.10.510.10:FF:000411">
    <property type="entry name" value="Probable Ste20-like kinase Don3"/>
    <property type="match status" value="1"/>
</dbReference>
<dbReference type="VEuPathDB" id="VectorBase:BGLAX_045258"/>
<dbReference type="InterPro" id="IPR000719">
    <property type="entry name" value="Prot_kinase_dom"/>
</dbReference>
<comment type="catalytic activity">
    <reaction evidence="14">
        <text>L-threonyl-[protein] + ATP = O-phospho-L-threonyl-[protein] + ADP + H(+)</text>
        <dbReference type="Rhea" id="RHEA:46608"/>
        <dbReference type="Rhea" id="RHEA-COMP:11060"/>
        <dbReference type="Rhea" id="RHEA-COMP:11605"/>
        <dbReference type="ChEBI" id="CHEBI:15378"/>
        <dbReference type="ChEBI" id="CHEBI:30013"/>
        <dbReference type="ChEBI" id="CHEBI:30616"/>
        <dbReference type="ChEBI" id="CHEBI:61977"/>
        <dbReference type="ChEBI" id="CHEBI:456216"/>
        <dbReference type="EC" id="2.7.11.1"/>
    </reaction>
</comment>
<dbReference type="Proteomes" id="UP000076420">
    <property type="component" value="Unassembled WGS sequence"/>
</dbReference>
<keyword evidence="7" id="KW-0597">Phosphoprotein</keyword>
<dbReference type="SUPFAM" id="SSF56112">
    <property type="entry name" value="Protein kinase-like (PK-like)"/>
    <property type="match status" value="1"/>
</dbReference>
<dbReference type="GO" id="GO:0046872">
    <property type="term" value="F:metal ion binding"/>
    <property type="evidence" value="ECO:0007669"/>
    <property type="project" value="UniProtKB-KW"/>
</dbReference>
<evidence type="ECO:0000256" key="5">
    <source>
        <dbReference type="ARBA" id="ARBA00022490"/>
    </source>
</evidence>
<evidence type="ECO:0000256" key="14">
    <source>
        <dbReference type="ARBA" id="ARBA00047899"/>
    </source>
</evidence>
<dbReference type="EC" id="2.7.11.1" evidence="4"/>
<dbReference type="InterPro" id="IPR048288">
    <property type="entry name" value="PDCD10_N"/>
</dbReference>
<dbReference type="PROSITE" id="PS50011">
    <property type="entry name" value="PROTEIN_KINASE_DOM"/>
    <property type="match status" value="1"/>
</dbReference>
<evidence type="ECO:0000256" key="15">
    <source>
        <dbReference type="ARBA" id="ARBA00048679"/>
    </source>
</evidence>
<evidence type="ECO:0000256" key="10">
    <source>
        <dbReference type="ARBA" id="ARBA00022741"/>
    </source>
</evidence>
<evidence type="ECO:0000256" key="16">
    <source>
        <dbReference type="PROSITE-ProRule" id="PRU10141"/>
    </source>
</evidence>
<reference evidence="20" key="1">
    <citation type="submission" date="2020-05" db="UniProtKB">
        <authorList>
            <consortium name="EnsemblMetazoa"/>
        </authorList>
    </citation>
    <scope>IDENTIFICATION</scope>
    <source>
        <strain evidence="20">BB02</strain>
    </source>
</reference>
<dbReference type="Gene3D" id="1.10.510.10">
    <property type="entry name" value="Transferase(Phosphotransferase) domain 1"/>
    <property type="match status" value="1"/>
</dbReference>
<feature type="compositionally biased region" description="Acidic residues" evidence="18">
    <location>
        <begin position="320"/>
        <end position="333"/>
    </location>
</feature>
<evidence type="ECO:0000259" key="19">
    <source>
        <dbReference type="PROSITE" id="PS50011"/>
    </source>
</evidence>
<gene>
    <name evidence="20" type="primary">106057204</name>
</gene>
<feature type="binding site" evidence="16">
    <location>
        <position position="72"/>
    </location>
    <ligand>
        <name>ATP</name>
        <dbReference type="ChEBI" id="CHEBI:30616"/>
    </ligand>
</feature>
<feature type="coiled-coil region" evidence="17">
    <location>
        <begin position="69"/>
        <end position="96"/>
    </location>
</feature>
<evidence type="ECO:0000256" key="18">
    <source>
        <dbReference type="SAM" id="MobiDB-lite"/>
    </source>
</evidence>
<sequence>MMQSQQLLMSHQMEDLRTKHQPGMKSTNRDVHGRLSIDPEVRFTKLEKIGKGSFGEVYKGIDTETKEVLAIKIIDLEEAEDEIEDIQQEIMVLSQCDSPYVTKYYGSYLKGSKLWIIMEYLGGGSALDLMKAGTFTENDIAIILREILKGLDYLHSERKLHRDIKAANVLLSEQGDVKLADFGVAGQLTNTTNKKQTFVGTPFWMAPEVIKQSAYDTKADIWSLGITAIELAKGEPPNSELHPMRVLFLIPKNNPPQLTGNYSRAFKEFVELCLNKDPNNRPPAKELLKHPFIKRARKTAYLTELIDRYKRWKSEKGPDSDSDSDESGDNSDDEDLATQWIMTIKEQKMPNGLLNENAPKKQLSPVPKRQAPVAPTPAIPIHVEHTPSQPPPAVVIQEKINNSVSTVQTSHNTASSIIHARSDSDPGWSQDARGNNNNDLAPKHVRSRSDNLEPVNPNARYSTQPLIERPKSQYDLPNYVNVNNLKTGSGYLRSNDGPDSHGSLENQWQQNPQYPYKQQQFQKSDVPPAVAPKPAKKREPERPQMSASLTSTVQPILVQLQDEYNNELRRLGRPLALLEVIKELQNAFDLSERSCPGLTDDFVSGILTRLLAPPSPSTQISQSREADVRRAMEKIKRS</sequence>
<organism evidence="20 21">
    <name type="scientific">Biomphalaria glabrata</name>
    <name type="common">Bloodfluke planorb</name>
    <name type="synonym">Freshwater snail</name>
    <dbReference type="NCBI Taxonomy" id="6526"/>
    <lineage>
        <taxon>Eukaryota</taxon>
        <taxon>Metazoa</taxon>
        <taxon>Spiralia</taxon>
        <taxon>Lophotrochozoa</taxon>
        <taxon>Mollusca</taxon>
        <taxon>Gastropoda</taxon>
        <taxon>Heterobranchia</taxon>
        <taxon>Euthyneura</taxon>
        <taxon>Panpulmonata</taxon>
        <taxon>Hygrophila</taxon>
        <taxon>Lymnaeoidea</taxon>
        <taxon>Planorbidae</taxon>
        <taxon>Biomphalaria</taxon>
    </lineage>
</organism>
<feature type="region of interest" description="Disordered" evidence="18">
    <location>
        <begin position="419"/>
        <end position="548"/>
    </location>
</feature>
<dbReference type="FunFam" id="3.30.200.20:FF:000092">
    <property type="entry name" value="Serine/threonine-protein kinase 24"/>
    <property type="match status" value="1"/>
</dbReference>